<keyword evidence="2" id="KW-1185">Reference proteome</keyword>
<name>A0ACD5TWN8_AVESA</name>
<evidence type="ECO:0000313" key="2">
    <source>
        <dbReference type="Proteomes" id="UP001732700"/>
    </source>
</evidence>
<reference evidence="1" key="2">
    <citation type="submission" date="2025-09" db="UniProtKB">
        <authorList>
            <consortium name="EnsemblPlants"/>
        </authorList>
    </citation>
    <scope>IDENTIFICATION</scope>
</reference>
<dbReference type="EnsemblPlants" id="AVESA.00010b.r2.1DG0138010.1">
    <property type="protein sequence ID" value="AVESA.00010b.r2.1DG0138010.1.CDS"/>
    <property type="gene ID" value="AVESA.00010b.r2.1DG0138010"/>
</dbReference>
<proteinExistence type="predicted"/>
<accession>A0ACD5TWN8</accession>
<protein>
    <submittedName>
        <fullName evidence="1">Uncharacterized protein</fullName>
    </submittedName>
</protein>
<organism evidence="1 2">
    <name type="scientific">Avena sativa</name>
    <name type="common">Oat</name>
    <dbReference type="NCBI Taxonomy" id="4498"/>
    <lineage>
        <taxon>Eukaryota</taxon>
        <taxon>Viridiplantae</taxon>
        <taxon>Streptophyta</taxon>
        <taxon>Embryophyta</taxon>
        <taxon>Tracheophyta</taxon>
        <taxon>Spermatophyta</taxon>
        <taxon>Magnoliopsida</taxon>
        <taxon>Liliopsida</taxon>
        <taxon>Poales</taxon>
        <taxon>Poaceae</taxon>
        <taxon>BOP clade</taxon>
        <taxon>Pooideae</taxon>
        <taxon>Poodae</taxon>
        <taxon>Poeae</taxon>
        <taxon>Poeae Chloroplast Group 1 (Aveneae type)</taxon>
        <taxon>Aveninae</taxon>
        <taxon>Avena</taxon>
    </lineage>
</organism>
<evidence type="ECO:0000313" key="1">
    <source>
        <dbReference type="EnsemblPlants" id="AVESA.00010b.r2.1DG0138010.1.CDS"/>
    </source>
</evidence>
<sequence>MEGGTDAFGSSTAPLAWHDFLERMRQPSAAEFVKAIKGFIVTFSNRAPDPERDSAAVQEFLENMEGAFRAHTPWAGSSEEELESAGEGLEKYVMTKLYNRVFASVPEDVRSDEELFEKMSLLQQFVRPENLDIKPEYQNETSWLLAQKELQKINMYKAPRDKLACILNCCKVINNLLMNASHMSNDNAPGADEFLPVLIYVTLKANPPQLHSNLLYIQRYRCQSRLVSEAQYFFTNILSAESFIWNIDAESLSMDERDFQKKIDLARERLLGLSVGSENQDNQTNLDVREYRSQTLKSSGSSDVNLSLKDHVQGPVQDKKRESDVSSKSVERVQSITDLEKKGATELLKDDDLNKVFQEYPFLFARSGDLTVADVDNLLNSYKQLVLRYVALSQGMGVTPQTSLVQSTQTASGLQISEEPENVKNVVNSCETSEESSKASEEIKNEIPNSEVSYFTTQQDAVDPSGDQRTQKHESSNQPEHA</sequence>
<reference evidence="1" key="1">
    <citation type="submission" date="2021-05" db="EMBL/GenBank/DDBJ databases">
        <authorList>
            <person name="Scholz U."/>
            <person name="Mascher M."/>
            <person name="Fiebig A."/>
        </authorList>
    </citation>
    <scope>NUCLEOTIDE SEQUENCE [LARGE SCALE GENOMIC DNA]</scope>
</reference>
<dbReference type="Proteomes" id="UP001732700">
    <property type="component" value="Chromosome 1D"/>
</dbReference>